<accession>A0ABS3CZC3</accession>
<comment type="caution">
    <text evidence="2">The sequence shown here is derived from an EMBL/GenBank/DDBJ whole genome shotgun (WGS) entry which is preliminary data.</text>
</comment>
<evidence type="ECO:0000256" key="1">
    <source>
        <dbReference type="SAM" id="SignalP"/>
    </source>
</evidence>
<gene>
    <name evidence="2" type="ORF">J0A65_18810</name>
</gene>
<dbReference type="RefSeq" id="WP_206595879.1">
    <property type="nucleotide sequence ID" value="NZ_JAFKCS010000025.1"/>
</dbReference>
<reference evidence="2 3" key="1">
    <citation type="submission" date="2021-03" db="EMBL/GenBank/DDBJ databases">
        <title>novel species isolated from a fishpond in China.</title>
        <authorList>
            <person name="Lu H."/>
            <person name="Cai Z."/>
        </authorList>
    </citation>
    <scope>NUCLEOTIDE SEQUENCE [LARGE SCALE GENOMIC DNA]</scope>
    <source>
        <strain evidence="2 3">Y57</strain>
    </source>
</reference>
<feature type="signal peptide" evidence="1">
    <location>
        <begin position="1"/>
        <end position="23"/>
    </location>
</feature>
<evidence type="ECO:0000313" key="3">
    <source>
        <dbReference type="Proteomes" id="UP000663992"/>
    </source>
</evidence>
<dbReference type="EMBL" id="JAFKCS010000025">
    <property type="protein sequence ID" value="MBN7821925.1"/>
    <property type="molecule type" value="Genomic_DNA"/>
</dbReference>
<sequence length="255" mass="28498">MRILLNMIGFVLSGALFTVQAYADQTGQMWWYEKSNLDGTNAAYIAVYFPAENHIESFKWHPGAARATLVRAVTHPLTKNVSSFAVARLNAQGEQQQMASLLEQDGALQIALGGQQIQFALNGQYWHSYDFDFASLSGFFAGRADEHTTLAFERLDFDLQQKPVQFKSFGEVQLQFVDEQQVDGRTSLHYFIGGTGLSGKQGDIWFDKQSKGLVGYAIPVGDEPGYESVRLRLLEVRTLASSAWQAFQVQQLAMH</sequence>
<feature type="chain" id="PRO_5045245477" evidence="1">
    <location>
        <begin position="24"/>
        <end position="255"/>
    </location>
</feature>
<dbReference type="Proteomes" id="UP000663992">
    <property type="component" value="Unassembled WGS sequence"/>
</dbReference>
<keyword evidence="1" id="KW-0732">Signal</keyword>
<keyword evidence="3" id="KW-1185">Reference proteome</keyword>
<evidence type="ECO:0000313" key="2">
    <source>
        <dbReference type="EMBL" id="MBN7821925.1"/>
    </source>
</evidence>
<proteinExistence type="predicted"/>
<organism evidence="2 3">
    <name type="scientific">Bowmanella yangjiangensis</name>
    <dbReference type="NCBI Taxonomy" id="2811230"/>
    <lineage>
        <taxon>Bacteria</taxon>
        <taxon>Pseudomonadati</taxon>
        <taxon>Pseudomonadota</taxon>
        <taxon>Gammaproteobacteria</taxon>
        <taxon>Alteromonadales</taxon>
        <taxon>Alteromonadaceae</taxon>
        <taxon>Bowmanella</taxon>
    </lineage>
</organism>
<protein>
    <submittedName>
        <fullName evidence="2">Uncharacterized protein</fullName>
    </submittedName>
</protein>
<name>A0ABS3CZC3_9ALTE</name>